<dbReference type="PANTHER" id="PTHR33070:SF120">
    <property type="entry name" value="EXPRESSED PROTEIN"/>
    <property type="match status" value="1"/>
</dbReference>
<sequence>MEIGNDSVCPIFSVLVAIRRPIELVHTIISSFKTRKPTLGCWAKEAKMASSSSIPEKSNHVRSISLPSTSHPITLRVEEEINKLKTWVALSFSSTSSLRMEMIHSGLNGLKNLYDCVEDFLQLQVTQEVITHHRDEKWVDELLDGSVMLLDLCSTANDILVSMEEHMLDLLSTLRRTKGREWGMESKVQAYFCSRKKMKKDISKCLALLKRMDNRHASVPISDQDPDLSMVVRVQGELRMITISFFQAILSFLCFSKPKPKPSKWSLVSTLVRSKRSIAREREQEDMSEVMSFHTALFSLCGKISSKVAEMERVQKAQRQLEALEVGIKDIEAGLDCIFKCLIKTRASLLNILTQ</sequence>
<gene>
    <name evidence="1" type="ORF">CKAN_01336900</name>
</gene>
<name>A0A3S3P740_9MAGN</name>
<dbReference type="Proteomes" id="UP000283530">
    <property type="component" value="Unassembled WGS sequence"/>
</dbReference>
<protein>
    <recommendedName>
        <fullName evidence="3">DUF241 domain-containing protein</fullName>
    </recommendedName>
</protein>
<comment type="caution">
    <text evidence="1">The sequence shown here is derived from an EMBL/GenBank/DDBJ whole genome shotgun (WGS) entry which is preliminary data.</text>
</comment>
<dbReference type="Pfam" id="PF03087">
    <property type="entry name" value="BPS1"/>
    <property type="match status" value="1"/>
</dbReference>
<dbReference type="OrthoDB" id="1701699at2759"/>
<dbReference type="GO" id="GO:0048367">
    <property type="term" value="P:shoot system development"/>
    <property type="evidence" value="ECO:0007669"/>
    <property type="project" value="InterPro"/>
</dbReference>
<dbReference type="PANTHER" id="PTHR33070">
    <property type="entry name" value="OS06G0725500 PROTEIN"/>
    <property type="match status" value="1"/>
</dbReference>
<dbReference type="AlphaFoldDB" id="A0A3S3P740"/>
<evidence type="ECO:0000313" key="2">
    <source>
        <dbReference type="Proteomes" id="UP000283530"/>
    </source>
</evidence>
<dbReference type="InterPro" id="IPR004320">
    <property type="entry name" value="BPS1_pln"/>
</dbReference>
<dbReference type="GO" id="GO:0048364">
    <property type="term" value="P:root development"/>
    <property type="evidence" value="ECO:0007669"/>
    <property type="project" value="InterPro"/>
</dbReference>
<proteinExistence type="predicted"/>
<evidence type="ECO:0008006" key="3">
    <source>
        <dbReference type="Google" id="ProtNLM"/>
    </source>
</evidence>
<reference evidence="1 2" key="1">
    <citation type="journal article" date="2019" name="Nat. Plants">
        <title>Stout camphor tree genome fills gaps in understanding of flowering plant genome evolution.</title>
        <authorList>
            <person name="Chaw S.M."/>
            <person name="Liu Y.C."/>
            <person name="Wu Y.W."/>
            <person name="Wang H.Y."/>
            <person name="Lin C.I."/>
            <person name="Wu C.S."/>
            <person name="Ke H.M."/>
            <person name="Chang L.Y."/>
            <person name="Hsu C.Y."/>
            <person name="Yang H.T."/>
            <person name="Sudianto E."/>
            <person name="Hsu M.H."/>
            <person name="Wu K.P."/>
            <person name="Wang L.N."/>
            <person name="Leebens-Mack J.H."/>
            <person name="Tsai I.J."/>
        </authorList>
    </citation>
    <scope>NUCLEOTIDE SEQUENCE [LARGE SCALE GENOMIC DNA]</scope>
    <source>
        <strain evidence="2">cv. Chaw 1501</strain>
        <tissue evidence="1">Young leaves</tissue>
    </source>
</reference>
<organism evidence="1 2">
    <name type="scientific">Cinnamomum micranthum f. kanehirae</name>
    <dbReference type="NCBI Taxonomy" id="337451"/>
    <lineage>
        <taxon>Eukaryota</taxon>
        <taxon>Viridiplantae</taxon>
        <taxon>Streptophyta</taxon>
        <taxon>Embryophyta</taxon>
        <taxon>Tracheophyta</taxon>
        <taxon>Spermatophyta</taxon>
        <taxon>Magnoliopsida</taxon>
        <taxon>Magnoliidae</taxon>
        <taxon>Laurales</taxon>
        <taxon>Lauraceae</taxon>
        <taxon>Cinnamomum</taxon>
    </lineage>
</organism>
<keyword evidence="2" id="KW-1185">Reference proteome</keyword>
<dbReference type="EMBL" id="QPKB01000005">
    <property type="protein sequence ID" value="RWR84551.1"/>
    <property type="molecule type" value="Genomic_DNA"/>
</dbReference>
<evidence type="ECO:0000313" key="1">
    <source>
        <dbReference type="EMBL" id="RWR84551.1"/>
    </source>
</evidence>
<accession>A0A3S3P740</accession>